<evidence type="ECO:0000256" key="2">
    <source>
        <dbReference type="ARBA" id="ARBA00023015"/>
    </source>
</evidence>
<proteinExistence type="inferred from homology"/>
<evidence type="ECO:0000256" key="4">
    <source>
        <dbReference type="ARBA" id="ARBA00023163"/>
    </source>
</evidence>
<evidence type="ECO:0000259" key="5">
    <source>
        <dbReference type="PROSITE" id="PS50931"/>
    </source>
</evidence>
<reference evidence="6 7" key="1">
    <citation type="submission" date="2019-06" db="EMBL/GenBank/DDBJ databases">
        <title>Phylogeography and genetic diversity of Francisella tularensis subsp. holarctica in France (1947-2018).</title>
        <authorList>
            <person name="Kevin M."/>
            <person name="Madani N."/>
            <person name="Maurin M."/>
        </authorList>
    </citation>
    <scope>NUCLEOTIDE SEQUENCE [LARGE SCALE GENOMIC DNA]</scope>
    <source>
        <strain evidence="6 7">ATCC 15482</strain>
    </source>
</reference>
<name>A0A6I4RM83_FRATU</name>
<dbReference type="InterPro" id="IPR058163">
    <property type="entry name" value="LysR-type_TF_proteobact-type"/>
</dbReference>
<dbReference type="PANTHER" id="PTHR30537:SF26">
    <property type="entry name" value="GLYCINE CLEAVAGE SYSTEM TRANSCRIPTIONAL ACTIVATOR"/>
    <property type="match status" value="1"/>
</dbReference>
<dbReference type="Proteomes" id="UP000469081">
    <property type="component" value="Unassembled WGS sequence"/>
</dbReference>
<keyword evidence="3" id="KW-0238">DNA-binding</keyword>
<dbReference type="InterPro" id="IPR005119">
    <property type="entry name" value="LysR_subst-bd"/>
</dbReference>
<evidence type="ECO:0000256" key="3">
    <source>
        <dbReference type="ARBA" id="ARBA00023125"/>
    </source>
</evidence>
<dbReference type="Pfam" id="PF03466">
    <property type="entry name" value="LysR_substrate"/>
    <property type="match status" value="1"/>
</dbReference>
<dbReference type="GO" id="GO:0003700">
    <property type="term" value="F:DNA-binding transcription factor activity"/>
    <property type="evidence" value="ECO:0007669"/>
    <property type="project" value="InterPro"/>
</dbReference>
<comment type="caution">
    <text evidence="6">The sequence shown here is derived from an EMBL/GenBank/DDBJ whole genome shotgun (WGS) entry which is preliminary data.</text>
</comment>
<keyword evidence="4" id="KW-0804">Transcription</keyword>
<dbReference type="PANTHER" id="PTHR30537">
    <property type="entry name" value="HTH-TYPE TRANSCRIPTIONAL REGULATOR"/>
    <property type="match status" value="1"/>
</dbReference>
<dbReference type="PRINTS" id="PR00039">
    <property type="entry name" value="HTHLYSR"/>
</dbReference>
<dbReference type="PROSITE" id="PS50931">
    <property type="entry name" value="HTH_LYSR"/>
    <property type="match status" value="1"/>
</dbReference>
<evidence type="ECO:0000313" key="7">
    <source>
        <dbReference type="Proteomes" id="UP000469081"/>
    </source>
</evidence>
<sequence>MIKRNDLPPLNSLPVFIAVMKTKSYTRAAEQLFMTHSAVSQSIKKLESYLDKKLFITDKRKLIITDLAREYYAKIEPLIAQIHYSTEAFKKQKSKKLSINCMTTLCANWLIPKLDELIEFLADTEIQLITLGRKVNFDYDDVDISIEYGIDSDFNNKNKYKLAEGELILVCNNRHTGKSCLEIISQQKLIYVDDKIRIDDYLLWQQHNNILAKVNKKIVFKNSLQAIKACFSGIGFFVTDKLLIQEYIKNGFLYVPPQQSYTTGKSYYLLAKDSESENFDKIKELLTSYFK</sequence>
<dbReference type="InterPro" id="IPR036388">
    <property type="entry name" value="WH-like_DNA-bd_sf"/>
</dbReference>
<dbReference type="AlphaFoldDB" id="A0A6I4RM83"/>
<dbReference type="GO" id="GO:0006351">
    <property type="term" value="P:DNA-templated transcription"/>
    <property type="evidence" value="ECO:0007669"/>
    <property type="project" value="TreeGrafter"/>
</dbReference>
<accession>A0A6I4RM83</accession>
<dbReference type="RefSeq" id="WP_003039710.1">
    <property type="nucleotide sequence ID" value="NZ_VJEZ01000002.1"/>
</dbReference>
<dbReference type="InterPro" id="IPR036390">
    <property type="entry name" value="WH_DNA-bd_sf"/>
</dbReference>
<comment type="similarity">
    <text evidence="1">Belongs to the LysR transcriptional regulatory family.</text>
</comment>
<keyword evidence="2" id="KW-0805">Transcription regulation</keyword>
<dbReference type="SUPFAM" id="SSF53850">
    <property type="entry name" value="Periplasmic binding protein-like II"/>
    <property type="match status" value="1"/>
</dbReference>
<dbReference type="InterPro" id="IPR000847">
    <property type="entry name" value="LysR_HTH_N"/>
</dbReference>
<dbReference type="Gene3D" id="1.10.10.10">
    <property type="entry name" value="Winged helix-like DNA-binding domain superfamily/Winged helix DNA-binding domain"/>
    <property type="match status" value="1"/>
</dbReference>
<dbReference type="Pfam" id="PF00126">
    <property type="entry name" value="HTH_1"/>
    <property type="match status" value="1"/>
</dbReference>
<gene>
    <name evidence="6" type="ORF">FNC33_02405</name>
</gene>
<evidence type="ECO:0000256" key="1">
    <source>
        <dbReference type="ARBA" id="ARBA00009437"/>
    </source>
</evidence>
<dbReference type="Gene3D" id="3.40.190.10">
    <property type="entry name" value="Periplasmic binding protein-like II"/>
    <property type="match status" value="2"/>
</dbReference>
<dbReference type="EMBL" id="VJEZ01000002">
    <property type="protein sequence ID" value="MWZ39407.1"/>
    <property type="molecule type" value="Genomic_DNA"/>
</dbReference>
<evidence type="ECO:0000313" key="6">
    <source>
        <dbReference type="EMBL" id="MWZ39407.1"/>
    </source>
</evidence>
<organism evidence="6 7">
    <name type="scientific">Francisella tularensis</name>
    <dbReference type="NCBI Taxonomy" id="263"/>
    <lineage>
        <taxon>Bacteria</taxon>
        <taxon>Pseudomonadati</taxon>
        <taxon>Pseudomonadota</taxon>
        <taxon>Gammaproteobacteria</taxon>
        <taxon>Thiotrichales</taxon>
        <taxon>Francisellaceae</taxon>
        <taxon>Francisella</taxon>
    </lineage>
</organism>
<protein>
    <submittedName>
        <fullName evidence="6">LysR family transcriptional regulator</fullName>
    </submittedName>
</protein>
<dbReference type="GO" id="GO:0043565">
    <property type="term" value="F:sequence-specific DNA binding"/>
    <property type="evidence" value="ECO:0007669"/>
    <property type="project" value="TreeGrafter"/>
</dbReference>
<feature type="domain" description="HTH lysR-type" evidence="5">
    <location>
        <begin position="8"/>
        <end position="65"/>
    </location>
</feature>
<dbReference type="SUPFAM" id="SSF46785">
    <property type="entry name" value="Winged helix' DNA-binding domain"/>
    <property type="match status" value="1"/>
</dbReference>